<keyword evidence="1" id="KW-0067">ATP-binding</keyword>
<name>A0A268S0B1_SHOCL</name>
<dbReference type="PANTHER" id="PTHR44167">
    <property type="entry name" value="OVARIAN-SPECIFIC SERINE/THREONINE-PROTEIN KINASE LOK-RELATED"/>
    <property type="match status" value="1"/>
</dbReference>
<feature type="domain" description="Protein kinase" evidence="3">
    <location>
        <begin position="41"/>
        <end position="314"/>
    </location>
</feature>
<dbReference type="SUPFAM" id="SSF56112">
    <property type="entry name" value="Protein kinase-like (PK-like)"/>
    <property type="match status" value="1"/>
</dbReference>
<evidence type="ECO:0000256" key="1">
    <source>
        <dbReference type="PROSITE-ProRule" id="PRU10141"/>
    </source>
</evidence>
<reference evidence="4 5" key="1">
    <citation type="submission" date="2017-07" db="EMBL/GenBank/DDBJ databases">
        <title>Isolation and whole genome analysis of endospore-forming bacteria from heroin.</title>
        <authorList>
            <person name="Kalinowski J."/>
            <person name="Ahrens B."/>
            <person name="Al-Dilaimi A."/>
            <person name="Winkler A."/>
            <person name="Wibberg D."/>
            <person name="Schleenbecker U."/>
            <person name="Ruckert C."/>
            <person name="Wolfel R."/>
            <person name="Grass G."/>
        </authorList>
    </citation>
    <scope>NUCLEOTIDE SEQUENCE [LARGE SCALE GENOMIC DNA]</scope>
    <source>
        <strain evidence="4 5">7523-2</strain>
    </source>
</reference>
<keyword evidence="4" id="KW-0418">Kinase</keyword>
<dbReference type="InterPro" id="IPR017441">
    <property type="entry name" value="Protein_kinase_ATP_BS"/>
</dbReference>
<dbReference type="Gene3D" id="1.10.510.10">
    <property type="entry name" value="Transferase(Phosphotransferase) domain 1"/>
    <property type="match status" value="1"/>
</dbReference>
<evidence type="ECO:0000313" key="5">
    <source>
        <dbReference type="Proteomes" id="UP000216133"/>
    </source>
</evidence>
<keyword evidence="2" id="KW-0812">Transmembrane</keyword>
<keyword evidence="2" id="KW-0472">Membrane</keyword>
<evidence type="ECO:0000313" key="4">
    <source>
        <dbReference type="EMBL" id="PAF25436.1"/>
    </source>
</evidence>
<dbReference type="PROSITE" id="PS00107">
    <property type="entry name" value="PROTEIN_KINASE_ATP"/>
    <property type="match status" value="1"/>
</dbReference>
<keyword evidence="2" id="KW-1133">Transmembrane helix</keyword>
<dbReference type="PROSITE" id="PS50011">
    <property type="entry name" value="PROTEIN_KINASE_DOM"/>
    <property type="match status" value="1"/>
</dbReference>
<evidence type="ECO:0000259" key="3">
    <source>
        <dbReference type="PROSITE" id="PS50011"/>
    </source>
</evidence>
<dbReference type="AlphaFoldDB" id="A0A268S0B1"/>
<dbReference type="GO" id="GO:0005737">
    <property type="term" value="C:cytoplasm"/>
    <property type="evidence" value="ECO:0007669"/>
    <property type="project" value="TreeGrafter"/>
</dbReference>
<proteinExistence type="predicted"/>
<gene>
    <name evidence="4" type="ORF">CHH61_13860</name>
</gene>
<feature type="transmembrane region" description="Helical" evidence="2">
    <location>
        <begin position="305"/>
        <end position="324"/>
    </location>
</feature>
<dbReference type="InterPro" id="IPR000719">
    <property type="entry name" value="Prot_kinase_dom"/>
</dbReference>
<feature type="binding site" evidence="1">
    <location>
        <position position="68"/>
    </location>
    <ligand>
        <name>ATP</name>
        <dbReference type="ChEBI" id="CHEBI:30616"/>
    </ligand>
</feature>
<dbReference type="Proteomes" id="UP000216133">
    <property type="component" value="Unassembled WGS sequence"/>
</dbReference>
<keyword evidence="1" id="KW-0547">Nucleotide-binding</keyword>
<dbReference type="Pfam" id="PF00069">
    <property type="entry name" value="Pkinase"/>
    <property type="match status" value="1"/>
</dbReference>
<dbReference type="SMART" id="SM00220">
    <property type="entry name" value="S_TKc"/>
    <property type="match status" value="1"/>
</dbReference>
<accession>A0A268S0B1</accession>
<keyword evidence="4" id="KW-0723">Serine/threonine-protein kinase</keyword>
<evidence type="ECO:0000256" key="2">
    <source>
        <dbReference type="SAM" id="Phobius"/>
    </source>
</evidence>
<organism evidence="4 5">
    <name type="scientific">Shouchella clausii</name>
    <name type="common">Alkalihalobacillus clausii</name>
    <dbReference type="NCBI Taxonomy" id="79880"/>
    <lineage>
        <taxon>Bacteria</taxon>
        <taxon>Bacillati</taxon>
        <taxon>Bacillota</taxon>
        <taxon>Bacilli</taxon>
        <taxon>Bacillales</taxon>
        <taxon>Bacillaceae</taxon>
        <taxon>Shouchella</taxon>
    </lineage>
</organism>
<dbReference type="GO" id="GO:0004674">
    <property type="term" value="F:protein serine/threonine kinase activity"/>
    <property type="evidence" value="ECO:0007669"/>
    <property type="project" value="UniProtKB-KW"/>
</dbReference>
<protein>
    <submittedName>
        <fullName evidence="4">Serine/threonine protein kinase</fullName>
    </submittedName>
</protein>
<dbReference type="PANTHER" id="PTHR44167:SF24">
    <property type="entry name" value="SERINE_THREONINE-PROTEIN KINASE CHK2"/>
    <property type="match status" value="1"/>
</dbReference>
<dbReference type="GO" id="GO:0005524">
    <property type="term" value="F:ATP binding"/>
    <property type="evidence" value="ECO:0007669"/>
    <property type="project" value="UniProtKB-UniRule"/>
</dbReference>
<dbReference type="EMBL" id="NPBS01000071">
    <property type="protein sequence ID" value="PAF25436.1"/>
    <property type="molecule type" value="Genomic_DNA"/>
</dbReference>
<comment type="caution">
    <text evidence="4">The sequence shown here is derived from an EMBL/GenBank/DDBJ whole genome shotgun (WGS) entry which is preliminary data.</text>
</comment>
<sequence>MRKDGAKGDWKTMRMNSAKGDLDFELYPGLAFRGKWNRKPYKLIRKLGAGVTGYVYLAEGETGSVALKIGTEPMSITAEANVLKQFSKVQGKPLGPCLFDVDDFLSANSVLPFYAMEYIEGENFVDFLRGKGPEWLPVLALQLLSALSALHQQGWVFGDLKPENVIVTRRSAEVRLLDVGGTTRVGRAIKEYTEYYDRGYWEQGTRKAEPTYDLFAAAMMVVDCAYPRQVKKERGNTASQLKKLVYQAPLLKPYREIVYKALMGGYESAEAMKNDFLASVKQTEERSRVKRKQQRKARKQKGAPIDLILVMSFVLILFVLYLLIQSF</sequence>
<dbReference type="InterPro" id="IPR011009">
    <property type="entry name" value="Kinase-like_dom_sf"/>
</dbReference>
<keyword evidence="4" id="KW-0808">Transferase</keyword>